<reference evidence="2" key="2">
    <citation type="submission" date="2020-10" db="EMBL/GenBank/DDBJ databases">
        <authorList>
            <person name="Scholz U."/>
            <person name="Mascher M."/>
            <person name="Fiebig A."/>
        </authorList>
    </citation>
    <scope>NUCLEOTIDE SEQUENCE [LARGE SCALE GENOMIC DNA]</scope>
    <source>
        <strain evidence="2">cv. Morex</strain>
    </source>
</reference>
<accession>A0A8I6XJU0</accession>
<organism evidence="2 3">
    <name type="scientific">Hordeum vulgare subsp. vulgare</name>
    <name type="common">Domesticated barley</name>
    <dbReference type="NCBI Taxonomy" id="112509"/>
    <lineage>
        <taxon>Eukaryota</taxon>
        <taxon>Viridiplantae</taxon>
        <taxon>Streptophyta</taxon>
        <taxon>Embryophyta</taxon>
        <taxon>Tracheophyta</taxon>
        <taxon>Spermatophyta</taxon>
        <taxon>Magnoliopsida</taxon>
        <taxon>Liliopsida</taxon>
        <taxon>Poales</taxon>
        <taxon>Poaceae</taxon>
        <taxon>BOP clade</taxon>
        <taxon>Pooideae</taxon>
        <taxon>Triticodae</taxon>
        <taxon>Triticeae</taxon>
        <taxon>Hordeinae</taxon>
        <taxon>Hordeum</taxon>
    </lineage>
</organism>
<dbReference type="Gramene" id="HORVU.MOREX.r3.4HG0398150.1">
    <property type="protein sequence ID" value="HORVU.MOREX.r3.4HG0398150.1"/>
    <property type="gene ID" value="HORVU.MOREX.r3.4HG0398150"/>
</dbReference>
<name>A0A8I6XJU0_HORVV</name>
<keyword evidence="1" id="KW-0812">Transmembrane</keyword>
<feature type="transmembrane region" description="Helical" evidence="1">
    <location>
        <begin position="157"/>
        <end position="175"/>
    </location>
</feature>
<keyword evidence="3" id="KW-1185">Reference proteome</keyword>
<dbReference type="PANTHER" id="PTHR33248">
    <property type="entry name" value="ZINC ION-BINDING PROTEIN"/>
    <property type="match status" value="1"/>
</dbReference>
<evidence type="ECO:0000256" key="1">
    <source>
        <dbReference type="SAM" id="Phobius"/>
    </source>
</evidence>
<evidence type="ECO:0000313" key="3">
    <source>
        <dbReference type="Proteomes" id="UP000011116"/>
    </source>
</evidence>
<reference evidence="2" key="3">
    <citation type="submission" date="2022-01" db="UniProtKB">
        <authorList>
            <consortium name="EnsemblPlants"/>
        </authorList>
    </citation>
    <scope>IDENTIFICATION</scope>
    <source>
        <strain evidence="2">subsp. vulgare</strain>
    </source>
</reference>
<evidence type="ECO:0008006" key="4">
    <source>
        <dbReference type="Google" id="ProtNLM"/>
    </source>
</evidence>
<protein>
    <recommendedName>
        <fullName evidence="4">Zinc finger GRF-type domain-containing protein</fullName>
    </recommendedName>
</protein>
<keyword evidence="1" id="KW-0472">Membrane</keyword>
<proteinExistence type="predicted"/>
<dbReference type="EnsemblPlants" id="HORVU.MOREX.r3.4HG0398150.1">
    <property type="protein sequence ID" value="HORVU.MOREX.r3.4HG0398150.1"/>
    <property type="gene ID" value="HORVU.MOREX.r3.4HG0398150"/>
</dbReference>
<reference evidence="3" key="1">
    <citation type="journal article" date="2012" name="Nature">
        <title>A physical, genetic and functional sequence assembly of the barley genome.</title>
        <authorList>
            <consortium name="The International Barley Genome Sequencing Consortium"/>
            <person name="Mayer K.F."/>
            <person name="Waugh R."/>
            <person name="Brown J.W."/>
            <person name="Schulman A."/>
            <person name="Langridge P."/>
            <person name="Platzer M."/>
            <person name="Fincher G.B."/>
            <person name="Muehlbauer G.J."/>
            <person name="Sato K."/>
            <person name="Close T.J."/>
            <person name="Wise R.P."/>
            <person name="Stein N."/>
        </authorList>
    </citation>
    <scope>NUCLEOTIDE SEQUENCE [LARGE SCALE GENOMIC DNA]</scope>
    <source>
        <strain evidence="3">cv. Morex</strain>
    </source>
</reference>
<dbReference type="Proteomes" id="UP000011116">
    <property type="component" value="Chromosome 4H"/>
</dbReference>
<keyword evidence="1" id="KW-1133">Transmembrane helix</keyword>
<sequence>MSWSSIVDVSGPGFRHAAGRRAADARPPVRYREDAMAYEPAKMCRCDPPRKAPRWISWSHQNPRRRYYSCVDALHGGCGYVEWHDPELPKFLSDLVGDLRDEVWMLKGQRSVSQVEDHTATMNANDDETAMMLVSVQDELRKKNEELVVVKAKYDNVVFLFIVFVLGVVAGKMFMQ</sequence>
<dbReference type="AlphaFoldDB" id="A0A8I6XJU0"/>
<evidence type="ECO:0000313" key="2">
    <source>
        <dbReference type="EnsemblPlants" id="HORVU.MOREX.r3.4HG0398150.1"/>
    </source>
</evidence>